<dbReference type="CDD" id="cd12152">
    <property type="entry name" value="F1-ATPase_delta"/>
    <property type="match status" value="1"/>
</dbReference>
<evidence type="ECO:0000256" key="7">
    <source>
        <dbReference type="ARBA" id="ARBA00023310"/>
    </source>
</evidence>
<sequence length="90" mass="9360">MAKSLSVSVVSADHQVWTGEVSMVVAKTVEGEIGILAGHEPMLAILAAGDVRLTLPDGSKVLARAEDGFLSVDNDMVTIVARKAELVGSK</sequence>
<keyword evidence="3 8" id="KW-0813">Transport</keyword>
<gene>
    <name evidence="10" type="ORF">E3T39_10825</name>
</gene>
<dbReference type="Pfam" id="PF02823">
    <property type="entry name" value="ATP-synt_DE_N"/>
    <property type="match status" value="1"/>
</dbReference>
<dbReference type="SUPFAM" id="SSF51344">
    <property type="entry name" value="Epsilon subunit of F1F0-ATP synthase N-terminal domain"/>
    <property type="match status" value="1"/>
</dbReference>
<evidence type="ECO:0000313" key="11">
    <source>
        <dbReference type="Proteomes" id="UP000298170"/>
    </source>
</evidence>
<evidence type="ECO:0000256" key="5">
    <source>
        <dbReference type="ARBA" id="ARBA00023136"/>
    </source>
</evidence>
<evidence type="ECO:0000256" key="6">
    <source>
        <dbReference type="ARBA" id="ARBA00023196"/>
    </source>
</evidence>
<comment type="caution">
    <text evidence="10">The sequence shown here is derived from an EMBL/GenBank/DDBJ whole genome shotgun (WGS) entry which is preliminary data.</text>
</comment>
<dbReference type="GO" id="GO:0046933">
    <property type="term" value="F:proton-transporting ATP synthase activity, rotational mechanism"/>
    <property type="evidence" value="ECO:0007669"/>
    <property type="project" value="InterPro"/>
</dbReference>
<dbReference type="GO" id="GO:0045259">
    <property type="term" value="C:proton-transporting ATP synthase complex"/>
    <property type="evidence" value="ECO:0007669"/>
    <property type="project" value="UniProtKB-KW"/>
</dbReference>
<dbReference type="Gene3D" id="2.60.15.10">
    <property type="entry name" value="F0F1 ATP synthase delta/epsilon subunit, N-terminal"/>
    <property type="match status" value="1"/>
</dbReference>
<evidence type="ECO:0000256" key="1">
    <source>
        <dbReference type="ARBA" id="ARBA00004202"/>
    </source>
</evidence>
<dbReference type="PANTHER" id="PTHR13822:SF10">
    <property type="entry name" value="ATP SYNTHASE EPSILON CHAIN, CHLOROPLASTIC"/>
    <property type="match status" value="1"/>
</dbReference>
<accession>A0A4R9AE48</accession>
<evidence type="ECO:0000256" key="8">
    <source>
        <dbReference type="RuleBase" id="RU003656"/>
    </source>
</evidence>
<dbReference type="OrthoDB" id="9791445at2"/>
<comment type="subunit">
    <text evidence="8">F-type ATPases have 2 components, CF(1) - the catalytic core - and CF(0) - the membrane proton channel. CF(1) has five subunits: alpha(3), beta(3), gamma(1), delta(1), epsilon(1). CF(0) has three main subunits: a, b and c.</text>
</comment>
<evidence type="ECO:0000256" key="4">
    <source>
        <dbReference type="ARBA" id="ARBA00023065"/>
    </source>
</evidence>
<keyword evidence="6 8" id="KW-0139">CF(1)</keyword>
<dbReference type="InterPro" id="IPR036771">
    <property type="entry name" value="ATPsynth_dsu/esu_N"/>
</dbReference>
<dbReference type="GO" id="GO:0005886">
    <property type="term" value="C:plasma membrane"/>
    <property type="evidence" value="ECO:0007669"/>
    <property type="project" value="UniProtKB-SubCell"/>
</dbReference>
<dbReference type="Proteomes" id="UP000298170">
    <property type="component" value="Unassembled WGS sequence"/>
</dbReference>
<proteinExistence type="inferred from homology"/>
<comment type="subcellular location">
    <subcellularLocation>
        <location evidence="1">Cell membrane</location>
        <topology evidence="1">Peripheral membrane protein</topology>
    </subcellularLocation>
</comment>
<dbReference type="NCBIfam" id="NF009977">
    <property type="entry name" value="PRK13442.1"/>
    <property type="match status" value="1"/>
</dbReference>
<keyword evidence="11" id="KW-1185">Reference proteome</keyword>
<evidence type="ECO:0000313" key="10">
    <source>
        <dbReference type="EMBL" id="TFD58857.1"/>
    </source>
</evidence>
<keyword evidence="7 8" id="KW-0066">ATP synthesis</keyword>
<evidence type="ECO:0000259" key="9">
    <source>
        <dbReference type="Pfam" id="PF02823"/>
    </source>
</evidence>
<evidence type="ECO:0000256" key="3">
    <source>
        <dbReference type="ARBA" id="ARBA00022448"/>
    </source>
</evidence>
<name>A0A4R9AE48_9MICO</name>
<dbReference type="EMBL" id="SOHJ01000011">
    <property type="protein sequence ID" value="TFD58857.1"/>
    <property type="molecule type" value="Genomic_DNA"/>
</dbReference>
<dbReference type="InterPro" id="IPR001469">
    <property type="entry name" value="ATP_synth_F1_dsu/esu"/>
</dbReference>
<dbReference type="InterPro" id="IPR020546">
    <property type="entry name" value="ATP_synth_F1_dsu/esu_N"/>
</dbReference>
<organism evidence="10 11">
    <name type="scientific">Cryobacterium suzukii</name>
    <dbReference type="NCBI Taxonomy" id="1259198"/>
    <lineage>
        <taxon>Bacteria</taxon>
        <taxon>Bacillati</taxon>
        <taxon>Actinomycetota</taxon>
        <taxon>Actinomycetes</taxon>
        <taxon>Micrococcales</taxon>
        <taxon>Microbacteriaceae</taxon>
        <taxon>Cryobacterium</taxon>
    </lineage>
</organism>
<dbReference type="AlphaFoldDB" id="A0A4R9AE48"/>
<dbReference type="NCBIfam" id="TIGR01216">
    <property type="entry name" value="ATP_synt_epsi"/>
    <property type="match status" value="1"/>
</dbReference>
<dbReference type="PANTHER" id="PTHR13822">
    <property type="entry name" value="ATP SYNTHASE DELTA/EPSILON CHAIN"/>
    <property type="match status" value="1"/>
</dbReference>
<feature type="domain" description="ATP synthase F1 complex delta/epsilon subunit N-terminal" evidence="9">
    <location>
        <begin position="5"/>
        <end position="84"/>
    </location>
</feature>
<comment type="similarity">
    <text evidence="2 8">Belongs to the ATPase epsilon chain family.</text>
</comment>
<reference evidence="10 11" key="1">
    <citation type="submission" date="2019-03" db="EMBL/GenBank/DDBJ databases">
        <title>Genomics of glacier-inhabiting Cryobacterium strains.</title>
        <authorList>
            <person name="Liu Q."/>
            <person name="Xin Y.-H."/>
        </authorList>
    </citation>
    <scope>NUCLEOTIDE SEQUENCE [LARGE SCALE GENOMIC DNA]</scope>
    <source>
        <strain evidence="10 11">Sr39</strain>
    </source>
</reference>
<protein>
    <submittedName>
        <fullName evidence="10">F0F1 ATP synthase subunit epsilon</fullName>
    </submittedName>
</protein>
<keyword evidence="5" id="KW-0472">Membrane</keyword>
<evidence type="ECO:0000256" key="2">
    <source>
        <dbReference type="ARBA" id="ARBA00005712"/>
    </source>
</evidence>
<keyword evidence="4 8" id="KW-0406">Ion transport</keyword>
<dbReference type="RefSeq" id="WP_134515172.1">
    <property type="nucleotide sequence ID" value="NZ_SOHJ01000011.1"/>
</dbReference>